<evidence type="ECO:0000259" key="2">
    <source>
        <dbReference type="SMART" id="SM00181"/>
    </source>
</evidence>
<dbReference type="InterPro" id="IPR000033">
    <property type="entry name" value="LDLR_classB_rpt"/>
</dbReference>
<dbReference type="SUPFAM" id="SSF57184">
    <property type="entry name" value="Growth factor receptor domain"/>
    <property type="match status" value="1"/>
</dbReference>
<dbReference type="PROSITE" id="PS51120">
    <property type="entry name" value="LDLRB"/>
    <property type="match status" value="1"/>
</dbReference>
<evidence type="ECO:0000256" key="1">
    <source>
        <dbReference type="PROSITE-ProRule" id="PRU00461"/>
    </source>
</evidence>
<name>A0ABQ9F238_TEGGR</name>
<dbReference type="SUPFAM" id="SSF63825">
    <property type="entry name" value="YWTD domain"/>
    <property type="match status" value="2"/>
</dbReference>
<dbReference type="EMBL" id="JARBDR010000640">
    <property type="protein sequence ID" value="KAJ8310271.1"/>
    <property type="molecule type" value="Genomic_DNA"/>
</dbReference>
<feature type="domain" description="EGF-like" evidence="2">
    <location>
        <begin position="284"/>
        <end position="319"/>
    </location>
</feature>
<dbReference type="InterPro" id="IPR011042">
    <property type="entry name" value="6-blade_b-propeller_TolB-like"/>
</dbReference>
<proteinExistence type="predicted"/>
<reference evidence="3 4" key="1">
    <citation type="submission" date="2022-12" db="EMBL/GenBank/DDBJ databases">
        <title>Chromosome-level genome of Tegillarca granosa.</title>
        <authorList>
            <person name="Kim J."/>
        </authorList>
    </citation>
    <scope>NUCLEOTIDE SEQUENCE [LARGE SCALE GENOMIC DNA]</scope>
    <source>
        <strain evidence="3">Teg-2019</strain>
        <tissue evidence="3">Adductor muscle</tissue>
    </source>
</reference>
<dbReference type="Pfam" id="PF00058">
    <property type="entry name" value="Ldl_recept_b"/>
    <property type="match status" value="1"/>
</dbReference>
<dbReference type="InterPro" id="IPR000742">
    <property type="entry name" value="EGF"/>
</dbReference>
<gene>
    <name evidence="3" type="ORF">KUTeg_012136</name>
</gene>
<dbReference type="SMART" id="SM00181">
    <property type="entry name" value="EGF"/>
    <property type="match status" value="2"/>
</dbReference>
<comment type="caution">
    <text evidence="3">The sequence shown here is derived from an EMBL/GenBank/DDBJ whole genome shotgun (WGS) entry which is preliminary data.</text>
</comment>
<dbReference type="Proteomes" id="UP001217089">
    <property type="component" value="Unassembled WGS sequence"/>
</dbReference>
<evidence type="ECO:0000313" key="3">
    <source>
        <dbReference type="EMBL" id="KAJ8310271.1"/>
    </source>
</evidence>
<dbReference type="Pfam" id="PF14670">
    <property type="entry name" value="FXa_inhibition"/>
    <property type="match status" value="1"/>
</dbReference>
<dbReference type="Gene3D" id="2.120.10.30">
    <property type="entry name" value="TolB, C-terminal domain"/>
    <property type="match status" value="2"/>
</dbReference>
<sequence length="646" mass="73294">MIKEGLYWTGGNNRIYIQNKTIDWITKHSVPVTWSQEVTYTYQRYKGLSYDYRNRHIVISDEGTKTINVLRIDNYGSVKDEVLHVGTSSRVGHVAVDWLSGNIYWADDAFELIGLQVIPNSIYPITLNDKIVVDRYLDIPFGITVHPQKGFLFWSDIGTPARIERSNLDGSSRMALIWLGINRPISLAVDHANNNLYWVDSVRSTVESCDFYGNKRRMLVTSFTSQIYGNDIYKNYVLFSDQATNEIALYSVNGITVNTLVKTPDKPFSIAMFTSENQQMTSDSCRTKGCKDICITTITGAKCMCRNGYSLGQDGLTCTVDIHFMDKSLLISSASRVCFYPVTAINSYLHLQKGQKCGTTLNDNFEIDFIAPDTFRKTLSIASKKSPFIYQQKINDVHRRIFEGSSNINGLFFDWTTSELYWTEQNGGNIYRSVIESNLKFIISIYRQLFNSILVSPRSITLDPLKRRIFWVAGSQHPAILNQNQMSVVTLVHTGLSSPYGLTFSRRLNRLFWTDMGRIGSVSSDGTDIQLSNGTNCLSYFGITTYKYFVLWLSKSSAGVYINVEDLSDESSPKRSAYKLSLATEIQIFDNSEQPQINEPCVYKNGGCEHICIVENIKSRCECEVGYKLHSDRKSCISSNFLCIFI</sequence>
<protein>
    <recommendedName>
        <fullName evidence="2">EGF-like domain-containing protein</fullName>
    </recommendedName>
</protein>
<dbReference type="InterPro" id="IPR050778">
    <property type="entry name" value="Cueball_EGF_LRP_Nidogen"/>
</dbReference>
<accession>A0ABQ9F238</accession>
<feature type="repeat" description="LDL-receptor class B" evidence="1">
    <location>
        <begin position="150"/>
        <end position="193"/>
    </location>
</feature>
<evidence type="ECO:0000313" key="4">
    <source>
        <dbReference type="Proteomes" id="UP001217089"/>
    </source>
</evidence>
<dbReference type="PANTHER" id="PTHR46513">
    <property type="entry name" value="VITELLOGENIN RECEPTOR-LIKE PROTEIN-RELATED-RELATED"/>
    <property type="match status" value="1"/>
</dbReference>
<organism evidence="3 4">
    <name type="scientific">Tegillarca granosa</name>
    <name type="common">Malaysian cockle</name>
    <name type="synonym">Anadara granosa</name>
    <dbReference type="NCBI Taxonomy" id="220873"/>
    <lineage>
        <taxon>Eukaryota</taxon>
        <taxon>Metazoa</taxon>
        <taxon>Spiralia</taxon>
        <taxon>Lophotrochozoa</taxon>
        <taxon>Mollusca</taxon>
        <taxon>Bivalvia</taxon>
        <taxon>Autobranchia</taxon>
        <taxon>Pteriomorphia</taxon>
        <taxon>Arcoida</taxon>
        <taxon>Arcoidea</taxon>
        <taxon>Arcidae</taxon>
        <taxon>Tegillarca</taxon>
    </lineage>
</organism>
<dbReference type="PANTHER" id="PTHR46513:SF13">
    <property type="entry name" value="EGF-LIKE DOMAIN-CONTAINING PROTEIN"/>
    <property type="match status" value="1"/>
</dbReference>
<keyword evidence="4" id="KW-1185">Reference proteome</keyword>
<feature type="domain" description="EGF-like" evidence="2">
    <location>
        <begin position="600"/>
        <end position="637"/>
    </location>
</feature>
<dbReference type="SMART" id="SM00135">
    <property type="entry name" value="LY"/>
    <property type="match status" value="7"/>
</dbReference>
<dbReference type="InterPro" id="IPR009030">
    <property type="entry name" value="Growth_fac_rcpt_cys_sf"/>
</dbReference>